<dbReference type="SUPFAM" id="SSF54373">
    <property type="entry name" value="FAD-linked reductases, C-terminal domain"/>
    <property type="match status" value="1"/>
</dbReference>
<dbReference type="GO" id="GO:0009851">
    <property type="term" value="P:auxin biosynthetic process"/>
    <property type="evidence" value="ECO:0007669"/>
    <property type="project" value="UniProtKB-KW"/>
</dbReference>
<evidence type="ECO:0000256" key="3">
    <source>
        <dbReference type="ARBA" id="ARBA00005833"/>
    </source>
</evidence>
<comment type="pathway">
    <text evidence="2">Plant hormone metabolism; auxin biosynthesis.</text>
</comment>
<accession>A0A512NMR1</accession>
<dbReference type="EMBL" id="BKAJ01000153">
    <property type="protein sequence ID" value="GEP60209.1"/>
    <property type="molecule type" value="Genomic_DNA"/>
</dbReference>
<protein>
    <recommendedName>
        <fullName evidence="5">Tryptophan 2-monooxygenase</fullName>
        <ecNumber evidence="4">1.13.12.3</ecNumber>
    </recommendedName>
</protein>
<reference evidence="11 12" key="1">
    <citation type="submission" date="2019-07" db="EMBL/GenBank/DDBJ databases">
        <title>Whole genome shotgun sequence of Reyranella soli NBRC 108950.</title>
        <authorList>
            <person name="Hosoyama A."/>
            <person name="Uohara A."/>
            <person name="Ohji S."/>
            <person name="Ichikawa N."/>
        </authorList>
    </citation>
    <scope>NUCLEOTIDE SEQUENCE [LARGE SCALE GENOMIC DNA]</scope>
    <source>
        <strain evidence="11 12">NBRC 108950</strain>
    </source>
</reference>
<gene>
    <name evidence="11" type="ORF">RSO01_73750</name>
</gene>
<dbReference type="Proteomes" id="UP000321058">
    <property type="component" value="Unassembled WGS sequence"/>
</dbReference>
<feature type="domain" description="Amine oxidase" evidence="10">
    <location>
        <begin position="207"/>
        <end position="448"/>
    </location>
</feature>
<dbReference type="InterPro" id="IPR050281">
    <property type="entry name" value="Flavin_monoamine_oxidase"/>
</dbReference>
<evidence type="ECO:0000256" key="5">
    <source>
        <dbReference type="ARBA" id="ARBA00017871"/>
    </source>
</evidence>
<evidence type="ECO:0000256" key="8">
    <source>
        <dbReference type="ARBA" id="ARBA00047321"/>
    </source>
</evidence>
<name>A0A512NMR1_9HYPH</name>
<evidence type="ECO:0000256" key="4">
    <source>
        <dbReference type="ARBA" id="ARBA00012535"/>
    </source>
</evidence>
<dbReference type="PANTHER" id="PTHR10742:SF410">
    <property type="entry name" value="LYSINE-SPECIFIC HISTONE DEMETHYLASE 2"/>
    <property type="match status" value="1"/>
</dbReference>
<comment type="cofactor">
    <cofactor evidence="1">
        <name>FAD</name>
        <dbReference type="ChEBI" id="CHEBI:57692"/>
    </cofactor>
</comment>
<evidence type="ECO:0000256" key="7">
    <source>
        <dbReference type="ARBA" id="ARBA00023070"/>
    </source>
</evidence>
<evidence type="ECO:0000256" key="1">
    <source>
        <dbReference type="ARBA" id="ARBA00001974"/>
    </source>
</evidence>
<dbReference type="Gene3D" id="3.50.50.60">
    <property type="entry name" value="FAD/NAD(P)-binding domain"/>
    <property type="match status" value="1"/>
</dbReference>
<feature type="binding site" evidence="9">
    <location>
        <position position="237"/>
    </location>
    <ligand>
        <name>FAD</name>
        <dbReference type="ChEBI" id="CHEBI:57692"/>
    </ligand>
</feature>
<dbReference type="InterPro" id="IPR001613">
    <property type="entry name" value="Flavin_amine_oxidase"/>
</dbReference>
<dbReference type="InterPro" id="IPR002937">
    <property type="entry name" value="Amino_oxidase"/>
</dbReference>
<evidence type="ECO:0000313" key="12">
    <source>
        <dbReference type="Proteomes" id="UP000321058"/>
    </source>
</evidence>
<dbReference type="SUPFAM" id="SSF51905">
    <property type="entry name" value="FAD/NAD(P)-binding domain"/>
    <property type="match status" value="1"/>
</dbReference>
<evidence type="ECO:0000259" key="10">
    <source>
        <dbReference type="Pfam" id="PF01593"/>
    </source>
</evidence>
<comment type="catalytic activity">
    <reaction evidence="8">
        <text>L-tryptophan + O2 = indole-3-acetamide + CO2 + H2O</text>
        <dbReference type="Rhea" id="RHEA:16165"/>
        <dbReference type="ChEBI" id="CHEBI:15377"/>
        <dbReference type="ChEBI" id="CHEBI:15379"/>
        <dbReference type="ChEBI" id="CHEBI:16031"/>
        <dbReference type="ChEBI" id="CHEBI:16526"/>
        <dbReference type="ChEBI" id="CHEBI:57912"/>
        <dbReference type="EC" id="1.13.12.3"/>
    </reaction>
</comment>
<evidence type="ECO:0000256" key="2">
    <source>
        <dbReference type="ARBA" id="ARBA00004814"/>
    </source>
</evidence>
<comment type="caution">
    <text evidence="11">The sequence shown here is derived from an EMBL/GenBank/DDBJ whole genome shotgun (WGS) entry which is preliminary data.</text>
</comment>
<evidence type="ECO:0000256" key="6">
    <source>
        <dbReference type="ARBA" id="ARBA00023002"/>
    </source>
</evidence>
<dbReference type="GO" id="GO:0050361">
    <property type="term" value="F:tryptophan 2-monooxygenase activity"/>
    <property type="evidence" value="ECO:0007669"/>
    <property type="project" value="UniProtKB-EC"/>
</dbReference>
<feature type="binding site" evidence="9">
    <location>
        <begin position="74"/>
        <end position="75"/>
    </location>
    <ligand>
        <name>FAD</name>
        <dbReference type="ChEBI" id="CHEBI:57692"/>
    </ligand>
</feature>
<organism evidence="11 12">
    <name type="scientific">Reyranella soli</name>
    <dbReference type="NCBI Taxonomy" id="1230389"/>
    <lineage>
        <taxon>Bacteria</taxon>
        <taxon>Pseudomonadati</taxon>
        <taxon>Pseudomonadota</taxon>
        <taxon>Alphaproteobacteria</taxon>
        <taxon>Hyphomicrobiales</taxon>
        <taxon>Reyranellaceae</taxon>
        <taxon>Reyranella</taxon>
    </lineage>
</organism>
<dbReference type="PANTHER" id="PTHR10742">
    <property type="entry name" value="FLAVIN MONOAMINE OXIDASE"/>
    <property type="match status" value="1"/>
</dbReference>
<evidence type="ECO:0000313" key="11">
    <source>
        <dbReference type="EMBL" id="GEP60209.1"/>
    </source>
</evidence>
<dbReference type="AlphaFoldDB" id="A0A512NMR1"/>
<keyword evidence="7" id="KW-0073">Auxin biosynthesis</keyword>
<evidence type="ECO:0000256" key="9">
    <source>
        <dbReference type="PIRSR" id="PIRSR601613-1"/>
    </source>
</evidence>
<dbReference type="Pfam" id="PF01593">
    <property type="entry name" value="Amino_oxidase"/>
    <property type="match status" value="2"/>
</dbReference>
<dbReference type="PRINTS" id="PR00757">
    <property type="entry name" value="AMINEOXDASEF"/>
</dbReference>
<comment type="similarity">
    <text evidence="3">Belongs to the tryptophan 2-monooxygenase family.</text>
</comment>
<feature type="domain" description="Amine oxidase" evidence="10">
    <location>
        <begin position="54"/>
        <end position="144"/>
    </location>
</feature>
<keyword evidence="6" id="KW-0560">Oxidoreductase</keyword>
<dbReference type="EC" id="1.13.12.3" evidence="4"/>
<feature type="binding site" evidence="9">
    <location>
        <position position="342"/>
    </location>
    <ligand>
        <name>substrate</name>
    </ligand>
</feature>
<dbReference type="InterPro" id="IPR036188">
    <property type="entry name" value="FAD/NAD-bd_sf"/>
</dbReference>
<sequence length="459" mass="48684">MDNDTINSRIAYTVSQMTLSRRLFLSMVMAGTALPAPPTWGAAEPDVIIVGAGVAGLAAAKTLMAANKSVLVVEARERIGGRAVTDSTTFGFPFDLGAQWIEAGRTNPAMAILKEMNVRPVPDRQEQAIYVGGTEAPKEEYARFEKIAIDASRKLVEALRTAADVPVGRVLVAQDPLERLAYAMVGPLESGVELGELSARDFMRQPETEPQYSVPEGLGALVARWGAKVPVKLGTRVVRIDSTGGQVLVVTTNGQLNAKAIIVTVPTGVLASGPFGFAPQLSVARREAIAQLPMALYNKVALSFGRKVIDAPADRSVIGLNRKQEAFDAIVRPYNREAAIVFVGGAQARQLEEEGTGAALGFAVSALAEIYGNDLRGLLARSSVTRWGKDPFARGSWSMATPGNADKRLVLAQPHHDRVFFAGEATDPVWATRVGGAYASGVRAAREALAVLGAAGAKR</sequence>
<proteinExistence type="inferred from homology"/>
<keyword evidence="12" id="KW-1185">Reference proteome</keyword>